<gene>
    <name evidence="1" type="ORF">LOAG_06224</name>
</gene>
<evidence type="ECO:0000313" key="1">
    <source>
        <dbReference type="EMBL" id="EFO22265.1"/>
    </source>
</evidence>
<name>A0A1S0TZZ6_LOALO</name>
<sequence>MEGARGLKREILLLAWHLLPHPYIVMRSENADSEHGKVMQIFAPLISVVTRLFPVGQGQPCVRLCVIYEGGEFELLRTKDKIFYSIMILKHRWTNRKQHGRRASQYSKFATTHSATSQHQILAIARLTPTPQKS</sequence>
<dbReference type="RefSeq" id="XP_003141808.1">
    <property type="nucleotide sequence ID" value="XM_003141760.1"/>
</dbReference>
<dbReference type="InParanoid" id="A0A1S0TZZ6"/>
<dbReference type="GeneID" id="9943632"/>
<feature type="non-terminal residue" evidence="1">
    <location>
        <position position="134"/>
    </location>
</feature>
<organism evidence="1">
    <name type="scientific">Loa loa</name>
    <name type="common">Eye worm</name>
    <name type="synonym">Filaria loa</name>
    <dbReference type="NCBI Taxonomy" id="7209"/>
    <lineage>
        <taxon>Eukaryota</taxon>
        <taxon>Metazoa</taxon>
        <taxon>Ecdysozoa</taxon>
        <taxon>Nematoda</taxon>
        <taxon>Chromadorea</taxon>
        <taxon>Rhabditida</taxon>
        <taxon>Spirurina</taxon>
        <taxon>Spiruromorpha</taxon>
        <taxon>Filarioidea</taxon>
        <taxon>Onchocercidae</taxon>
        <taxon>Loa</taxon>
    </lineage>
</organism>
<dbReference type="AlphaFoldDB" id="A0A1S0TZZ6"/>
<dbReference type="EMBL" id="JH712285">
    <property type="protein sequence ID" value="EFO22265.1"/>
    <property type="molecule type" value="Genomic_DNA"/>
</dbReference>
<dbReference type="CTD" id="9943632"/>
<protein>
    <submittedName>
        <fullName evidence="1">Uncharacterized protein</fullName>
    </submittedName>
</protein>
<reference evidence="1" key="1">
    <citation type="submission" date="2012-04" db="EMBL/GenBank/DDBJ databases">
        <title>The Genome Sequence of Loa loa.</title>
        <authorList>
            <consortium name="The Broad Institute Genome Sequencing Platform"/>
            <consortium name="Broad Institute Genome Sequencing Center for Infectious Disease"/>
            <person name="Nutman T.B."/>
            <person name="Fink D.L."/>
            <person name="Russ C."/>
            <person name="Young S."/>
            <person name="Zeng Q."/>
            <person name="Gargeya S."/>
            <person name="Alvarado L."/>
            <person name="Berlin A."/>
            <person name="Chapman S.B."/>
            <person name="Chen Z."/>
            <person name="Freedman E."/>
            <person name="Gellesch M."/>
            <person name="Goldberg J."/>
            <person name="Griggs A."/>
            <person name="Gujja S."/>
            <person name="Heilman E.R."/>
            <person name="Heiman D."/>
            <person name="Howarth C."/>
            <person name="Mehta T."/>
            <person name="Neiman D."/>
            <person name="Pearson M."/>
            <person name="Roberts A."/>
            <person name="Saif S."/>
            <person name="Shea T."/>
            <person name="Shenoy N."/>
            <person name="Sisk P."/>
            <person name="Stolte C."/>
            <person name="Sykes S."/>
            <person name="White J."/>
            <person name="Yandava C."/>
            <person name="Haas B."/>
            <person name="Henn M.R."/>
            <person name="Nusbaum C."/>
            <person name="Birren B."/>
        </authorList>
    </citation>
    <scope>NUCLEOTIDE SEQUENCE [LARGE SCALE GENOMIC DNA]</scope>
</reference>
<accession>A0A1S0TZZ6</accession>
<dbReference type="KEGG" id="loa:LOAG_06224"/>
<proteinExistence type="predicted"/>